<proteinExistence type="predicted"/>
<dbReference type="Proteomes" id="UP000466104">
    <property type="component" value="Unassembled WGS sequence"/>
</dbReference>
<gene>
    <name evidence="2" type="ORF">FYJ43_04430</name>
</gene>
<dbReference type="AlphaFoldDB" id="A0A7K0J5U1"/>
<evidence type="ECO:0008006" key="4">
    <source>
        <dbReference type="Google" id="ProtNLM"/>
    </source>
</evidence>
<protein>
    <recommendedName>
        <fullName evidence="4">Replicative helicase inhibitor G39P N-terminal domain-containing protein</fullName>
    </recommendedName>
</protein>
<evidence type="ECO:0000313" key="3">
    <source>
        <dbReference type="Proteomes" id="UP000466104"/>
    </source>
</evidence>
<evidence type="ECO:0000256" key="1">
    <source>
        <dbReference type="SAM" id="MobiDB-lite"/>
    </source>
</evidence>
<organism evidence="2 3">
    <name type="scientific">Cutibacterium porci</name>
    <dbReference type="NCBI Taxonomy" id="2605781"/>
    <lineage>
        <taxon>Bacteria</taxon>
        <taxon>Bacillati</taxon>
        <taxon>Actinomycetota</taxon>
        <taxon>Actinomycetes</taxon>
        <taxon>Propionibacteriales</taxon>
        <taxon>Propionibacteriaceae</taxon>
        <taxon>Cutibacterium</taxon>
    </lineage>
</organism>
<evidence type="ECO:0000313" key="2">
    <source>
        <dbReference type="EMBL" id="MSS45304.1"/>
    </source>
</evidence>
<sequence>MNHVETVQLVRIIQAICPAQKIDKYTPDAWQPILADTTYADATAALAAIARSHDTGPLFVDPRQILNQVRKTKADTYARTQPQTPPPQDPKKYLTWARNKGREIPDNNDAMPAIKTDILSPEKSRKYRAQIRAILARSPQA</sequence>
<comment type="caution">
    <text evidence="2">The sequence shown here is derived from an EMBL/GenBank/DDBJ whole genome shotgun (WGS) entry which is preliminary data.</text>
</comment>
<name>A0A7K0J5U1_9ACTN</name>
<keyword evidence="3" id="KW-1185">Reference proteome</keyword>
<feature type="region of interest" description="Disordered" evidence="1">
    <location>
        <begin position="102"/>
        <end position="121"/>
    </location>
</feature>
<accession>A0A7K0J5U1</accession>
<dbReference type="EMBL" id="VUMG01000002">
    <property type="protein sequence ID" value="MSS45304.1"/>
    <property type="molecule type" value="Genomic_DNA"/>
</dbReference>
<dbReference type="RefSeq" id="WP_154562428.1">
    <property type="nucleotide sequence ID" value="NZ_VUMG01000002.1"/>
</dbReference>
<reference evidence="2 3" key="1">
    <citation type="submission" date="2019-08" db="EMBL/GenBank/DDBJ databases">
        <title>In-depth cultivation of the pig gut microbiome towards novel bacterial diversity and tailored functional studies.</title>
        <authorList>
            <person name="Wylensek D."/>
            <person name="Hitch T.C.A."/>
            <person name="Clavel T."/>
        </authorList>
    </citation>
    <scope>NUCLEOTIDE SEQUENCE [LARGE SCALE GENOMIC DNA]</scope>
    <source>
        <strain evidence="2 3">WCA-380-WT-3A</strain>
    </source>
</reference>